<comment type="caution">
    <text evidence="1">The sequence shown here is derived from an EMBL/GenBank/DDBJ whole genome shotgun (WGS) entry which is preliminary data.</text>
</comment>
<evidence type="ECO:0000313" key="1">
    <source>
        <dbReference type="EMBL" id="MDX2961577.1"/>
    </source>
</evidence>
<dbReference type="AlphaFoldDB" id="A0AAP6EG10"/>
<evidence type="ECO:0000313" key="2">
    <source>
        <dbReference type="EMBL" id="MDX3016555.1"/>
    </source>
</evidence>
<sequence>MLSGGSRPGFWCECTTRNFGGEGPVRLVGSYDAYTEAEADRWVSTILRTISTGLDADASQQASALPRDRRIDTRRALLKREACAVSITHADTRITWTIRPVVFLSLAHRQAAELPPCAHQFHPHTAG</sequence>
<keyword evidence="3" id="KW-1185">Reference proteome</keyword>
<dbReference type="Proteomes" id="UP001282288">
    <property type="component" value="Unassembled WGS sequence"/>
</dbReference>
<proteinExistence type="predicted"/>
<reference evidence="1 3" key="1">
    <citation type="journal article" date="2023" name="Microb. Genom.">
        <title>Mesoterricola silvestris gen. nov., sp. nov., Mesoterricola sediminis sp. nov., Geothrix oryzae sp. nov., Geothrix edaphica sp. nov., Geothrix rubra sp. nov., and Geothrix limicola sp. nov., six novel members of Acidobacteriota isolated from soils.</title>
        <authorList>
            <person name="Weisberg A.J."/>
            <person name="Pearce E."/>
            <person name="Kramer C.G."/>
            <person name="Chang J.H."/>
            <person name="Clarke C.R."/>
        </authorList>
    </citation>
    <scope>NUCLEOTIDE SEQUENCE</scope>
    <source>
        <strain evidence="2 3">NB05-1H</strain>
        <strain evidence="1">NRRL_B-16521</strain>
    </source>
</reference>
<protein>
    <submittedName>
        <fullName evidence="1">Uncharacterized protein</fullName>
    </submittedName>
</protein>
<dbReference type="EMBL" id="JARAWP010000001">
    <property type="protein sequence ID" value="MDX3016555.1"/>
    <property type="molecule type" value="Genomic_DNA"/>
</dbReference>
<organism evidence="1 4">
    <name type="scientific">Streptomyces acidiscabies</name>
    <dbReference type="NCBI Taxonomy" id="42234"/>
    <lineage>
        <taxon>Bacteria</taxon>
        <taxon>Bacillati</taxon>
        <taxon>Actinomycetota</taxon>
        <taxon>Actinomycetes</taxon>
        <taxon>Kitasatosporales</taxon>
        <taxon>Streptomycetaceae</taxon>
        <taxon>Streptomyces</taxon>
    </lineage>
</organism>
<dbReference type="Proteomes" id="UP001272987">
    <property type="component" value="Unassembled WGS sequence"/>
</dbReference>
<gene>
    <name evidence="1" type="ORF">PV399_17905</name>
    <name evidence="2" type="ORF">PV666_01470</name>
</gene>
<name>A0AAP6EG10_9ACTN</name>
<evidence type="ECO:0000313" key="3">
    <source>
        <dbReference type="Proteomes" id="UP001272987"/>
    </source>
</evidence>
<evidence type="ECO:0000313" key="4">
    <source>
        <dbReference type="Proteomes" id="UP001282288"/>
    </source>
</evidence>
<dbReference type="EMBL" id="JARAWC010000012">
    <property type="protein sequence ID" value="MDX2961577.1"/>
    <property type="molecule type" value="Genomic_DNA"/>
</dbReference>
<accession>A0AAP6EG10</accession>